<keyword evidence="4" id="KW-1185">Reference proteome</keyword>
<feature type="transmembrane region" description="Helical" evidence="1">
    <location>
        <begin position="67"/>
        <end position="96"/>
    </location>
</feature>
<reference evidence="3 4" key="1">
    <citation type="submission" date="2019-10" db="EMBL/GenBank/DDBJ databases">
        <title>Genome Sequence of Micromonospora terminaliae DSM 101760.</title>
        <authorList>
            <person name="Guo L."/>
        </authorList>
    </citation>
    <scope>NUCLEOTIDE SEQUENCE [LARGE SCALE GENOMIC DNA]</scope>
    <source>
        <strain evidence="3 4">DSM 101760</strain>
    </source>
</reference>
<evidence type="ECO:0000313" key="5">
    <source>
        <dbReference type="Proteomes" id="UP000477779"/>
    </source>
</evidence>
<dbReference type="RefSeq" id="WP_154226437.1">
    <property type="nucleotide sequence ID" value="NZ_CP045309.1"/>
</dbReference>
<evidence type="ECO:0000313" key="2">
    <source>
        <dbReference type="EMBL" id="NES28166.1"/>
    </source>
</evidence>
<evidence type="ECO:0000313" key="3">
    <source>
        <dbReference type="EMBL" id="QGL47093.1"/>
    </source>
</evidence>
<protein>
    <submittedName>
        <fullName evidence="2">Uncharacterized protein</fullName>
    </submittedName>
</protein>
<keyword evidence="1" id="KW-0812">Transmembrane</keyword>
<organism evidence="2 5">
    <name type="scientific">Micromonospora terminaliae</name>
    <dbReference type="NCBI Taxonomy" id="1914461"/>
    <lineage>
        <taxon>Bacteria</taxon>
        <taxon>Bacillati</taxon>
        <taxon>Actinomycetota</taxon>
        <taxon>Actinomycetes</taxon>
        <taxon>Micromonosporales</taxon>
        <taxon>Micromonosporaceae</taxon>
        <taxon>Micromonospora</taxon>
    </lineage>
</organism>
<keyword evidence="1" id="KW-0472">Membrane</keyword>
<gene>
    <name evidence="2" type="ORF">G3561_11490</name>
    <name evidence="3" type="ORF">GCE86_08555</name>
</gene>
<keyword evidence="1" id="KW-1133">Transmembrane helix</keyword>
<dbReference type="Proteomes" id="UP000477779">
    <property type="component" value="Unassembled WGS sequence"/>
</dbReference>
<dbReference type="AlphaFoldDB" id="A0AAJ2ZER0"/>
<evidence type="ECO:0000256" key="1">
    <source>
        <dbReference type="SAM" id="Phobius"/>
    </source>
</evidence>
<dbReference type="EMBL" id="JAAHBZ010000003">
    <property type="protein sequence ID" value="NES28166.1"/>
    <property type="molecule type" value="Genomic_DNA"/>
</dbReference>
<feature type="transmembrane region" description="Helical" evidence="1">
    <location>
        <begin position="33"/>
        <end position="55"/>
    </location>
</feature>
<accession>A0AAJ2ZER0</accession>
<sequence length="129" mass="13108">MISPTVDTPFRPKAGRTSGQWGILPDASAGESAAHAGVALLAAVVVFAEAARVVLRQQPGSTAVWSLVLAILGLLTGVVVYWSRLSAALGIAAIVLGLDVRRRLRVSAAVGIGLGAVVLIANALLVFAS</sequence>
<proteinExistence type="predicted"/>
<dbReference type="EMBL" id="CP045309">
    <property type="protein sequence ID" value="QGL47093.1"/>
    <property type="molecule type" value="Genomic_DNA"/>
</dbReference>
<feature type="transmembrane region" description="Helical" evidence="1">
    <location>
        <begin position="108"/>
        <end position="128"/>
    </location>
</feature>
<dbReference type="Proteomes" id="UP000402241">
    <property type="component" value="Chromosome"/>
</dbReference>
<evidence type="ECO:0000313" key="4">
    <source>
        <dbReference type="Proteomes" id="UP000402241"/>
    </source>
</evidence>
<name>A0AAJ2ZER0_9ACTN</name>
<reference evidence="2 5" key="2">
    <citation type="submission" date="2020-02" db="EMBL/GenBank/DDBJ databases">
        <title>WGS of Micromonospora spp. isolated from hot spring.</title>
        <authorList>
            <person name="Thawai C."/>
        </authorList>
    </citation>
    <scope>NUCLEOTIDE SEQUENCE [LARGE SCALE GENOMIC DNA]</scope>
    <source>
        <strain evidence="2 5">TMS7</strain>
    </source>
</reference>